<protein>
    <recommendedName>
        <fullName evidence="4">Palmitoyl-protein thioesterase 1</fullName>
    </recommendedName>
</protein>
<name>A0A4S4M6A8_9AGAM</name>
<dbReference type="Pfam" id="PF02089">
    <property type="entry name" value="Palm_thioest"/>
    <property type="match status" value="1"/>
</dbReference>
<keyword evidence="1" id="KW-0378">Hydrolase</keyword>
<dbReference type="AlphaFoldDB" id="A0A4S4M6A8"/>
<dbReference type="SUPFAM" id="SSF53474">
    <property type="entry name" value="alpha/beta-Hydrolases"/>
    <property type="match status" value="1"/>
</dbReference>
<dbReference type="GO" id="GO:0016790">
    <property type="term" value="F:thiolester hydrolase activity"/>
    <property type="evidence" value="ECO:0007669"/>
    <property type="project" value="TreeGrafter"/>
</dbReference>
<sequence>MGVSDFPLCRPFDLLCQVARNAARAGVYRPWAQEHLVQAQYYRDPAQLPLYLSANHFLTSVNNEIPTARNATYKQNFASLENLVLILFAQDKTVVPKESAWFGSYAPPEDAGGRGTENEKKVVPMRAQLLYTEDWIGLRKLDEKGAVKLKTCNGEHMQLSRDCWEPIVKKYVGGVVEW</sequence>
<keyword evidence="3" id="KW-1185">Reference proteome</keyword>
<reference evidence="2 3" key="1">
    <citation type="submission" date="2019-02" db="EMBL/GenBank/DDBJ databases">
        <title>Genome sequencing of the rare red list fungi Bondarzewia mesenterica.</title>
        <authorList>
            <person name="Buettner E."/>
            <person name="Kellner H."/>
        </authorList>
    </citation>
    <scope>NUCLEOTIDE SEQUENCE [LARGE SCALE GENOMIC DNA]</scope>
    <source>
        <strain evidence="2 3">DSM 108281</strain>
    </source>
</reference>
<evidence type="ECO:0000313" key="2">
    <source>
        <dbReference type="EMBL" id="THH20806.1"/>
    </source>
</evidence>
<organism evidence="2 3">
    <name type="scientific">Bondarzewia mesenterica</name>
    <dbReference type="NCBI Taxonomy" id="1095465"/>
    <lineage>
        <taxon>Eukaryota</taxon>
        <taxon>Fungi</taxon>
        <taxon>Dikarya</taxon>
        <taxon>Basidiomycota</taxon>
        <taxon>Agaricomycotina</taxon>
        <taxon>Agaricomycetes</taxon>
        <taxon>Russulales</taxon>
        <taxon>Bondarzewiaceae</taxon>
        <taxon>Bondarzewia</taxon>
    </lineage>
</organism>
<evidence type="ECO:0000313" key="3">
    <source>
        <dbReference type="Proteomes" id="UP000310158"/>
    </source>
</evidence>
<dbReference type="PANTHER" id="PTHR11247:SF8">
    <property type="entry name" value="PALMITOYL-PROTEIN THIOESTERASE 1"/>
    <property type="match status" value="1"/>
</dbReference>
<proteinExistence type="predicted"/>
<dbReference type="Gene3D" id="3.40.50.1820">
    <property type="entry name" value="alpha/beta hydrolase"/>
    <property type="match status" value="1"/>
</dbReference>
<accession>A0A4S4M6A8</accession>
<dbReference type="EMBL" id="SGPL01000014">
    <property type="protein sequence ID" value="THH20806.1"/>
    <property type="molecule type" value="Genomic_DNA"/>
</dbReference>
<gene>
    <name evidence="2" type="ORF">EW146_g636</name>
</gene>
<dbReference type="Proteomes" id="UP000310158">
    <property type="component" value="Unassembled WGS sequence"/>
</dbReference>
<evidence type="ECO:0008006" key="4">
    <source>
        <dbReference type="Google" id="ProtNLM"/>
    </source>
</evidence>
<comment type="caution">
    <text evidence="2">The sequence shown here is derived from an EMBL/GenBank/DDBJ whole genome shotgun (WGS) entry which is preliminary data.</text>
</comment>
<dbReference type="OrthoDB" id="10263094at2759"/>
<dbReference type="InterPro" id="IPR029058">
    <property type="entry name" value="AB_hydrolase_fold"/>
</dbReference>
<evidence type="ECO:0000256" key="1">
    <source>
        <dbReference type="ARBA" id="ARBA00022801"/>
    </source>
</evidence>
<dbReference type="PANTHER" id="PTHR11247">
    <property type="entry name" value="PALMITOYL-PROTEIN THIOESTERASE/DOLICHYLDIPHOSPHATASE 1"/>
    <property type="match status" value="1"/>
</dbReference>